<evidence type="ECO:0000313" key="2">
    <source>
        <dbReference type="Proteomes" id="UP000198625"/>
    </source>
</evidence>
<protein>
    <submittedName>
        <fullName evidence="1">Uncharacterized protein</fullName>
    </submittedName>
</protein>
<organism evidence="1 2">
    <name type="scientific">Proteiniborus ethanoligenes</name>
    <dbReference type="NCBI Taxonomy" id="415015"/>
    <lineage>
        <taxon>Bacteria</taxon>
        <taxon>Bacillati</taxon>
        <taxon>Bacillota</taxon>
        <taxon>Clostridia</taxon>
        <taxon>Eubacteriales</taxon>
        <taxon>Proteiniborus</taxon>
    </lineage>
</organism>
<proteinExistence type="predicted"/>
<dbReference type="STRING" id="415015.SAMN05660462_01949"/>
<accession>A0A1H3QJ29</accession>
<dbReference type="Proteomes" id="UP000198625">
    <property type="component" value="Unassembled WGS sequence"/>
</dbReference>
<sequence length="79" mass="9531">MLDIFQLVGKVIVEENTEFEWLLNLSDIETGDLFGFYLNEKYEVKREKSIEIRDSKYTWAFKAVISVEQDNNHVRRGWW</sequence>
<keyword evidence="2" id="KW-1185">Reference proteome</keyword>
<dbReference type="OrthoDB" id="1938647at2"/>
<gene>
    <name evidence="1" type="ORF">SAMN05660462_01949</name>
</gene>
<reference evidence="1 2" key="1">
    <citation type="submission" date="2016-10" db="EMBL/GenBank/DDBJ databases">
        <authorList>
            <person name="de Groot N.N."/>
        </authorList>
    </citation>
    <scope>NUCLEOTIDE SEQUENCE [LARGE SCALE GENOMIC DNA]</scope>
    <source>
        <strain evidence="1 2">DSM 21650</strain>
    </source>
</reference>
<dbReference type="AlphaFoldDB" id="A0A1H3QJ29"/>
<dbReference type="RefSeq" id="WP_091730465.1">
    <property type="nucleotide sequence ID" value="NZ_FNQE01000020.1"/>
</dbReference>
<evidence type="ECO:0000313" key="1">
    <source>
        <dbReference type="EMBL" id="SDZ12709.1"/>
    </source>
</evidence>
<name>A0A1H3QJ29_9FIRM</name>
<dbReference type="EMBL" id="FNQE01000020">
    <property type="protein sequence ID" value="SDZ12709.1"/>
    <property type="molecule type" value="Genomic_DNA"/>
</dbReference>